<evidence type="ECO:0000256" key="5">
    <source>
        <dbReference type="ARBA" id="ARBA00023136"/>
    </source>
</evidence>
<evidence type="ECO:0000313" key="8">
    <source>
        <dbReference type="Proteomes" id="UP000253314"/>
    </source>
</evidence>
<proteinExistence type="inferred from homology"/>
<organism evidence="7 8">
    <name type="scientific">Bacillus taeanensis</name>
    <dbReference type="NCBI Taxonomy" id="273032"/>
    <lineage>
        <taxon>Bacteria</taxon>
        <taxon>Bacillati</taxon>
        <taxon>Bacillota</taxon>
        <taxon>Bacilli</taxon>
        <taxon>Bacillales</taxon>
        <taxon>Bacillaceae</taxon>
        <taxon>Bacillus</taxon>
    </lineage>
</organism>
<dbReference type="Proteomes" id="UP000253314">
    <property type="component" value="Unassembled WGS sequence"/>
</dbReference>
<evidence type="ECO:0000256" key="6">
    <source>
        <dbReference type="RuleBase" id="RU363041"/>
    </source>
</evidence>
<reference evidence="7 8" key="1">
    <citation type="submission" date="2018-07" db="EMBL/GenBank/DDBJ databases">
        <title>Lottiidibacillus patelloidae gen. nov., sp. nov., isolated from the intestinal tract of a marine limpet and the reclassification of B. taeanensis BH030017T, B. algicola KMM 3737T and B. hwajinpoensis SW-72T as genus Lottiidibacillus.</title>
        <authorList>
            <person name="Liu R."/>
            <person name="Huang Z."/>
        </authorList>
    </citation>
    <scope>NUCLEOTIDE SEQUENCE [LARGE SCALE GENOMIC DNA]</scope>
    <source>
        <strain evidence="7 8">BH030017</strain>
    </source>
</reference>
<keyword evidence="3 6" id="KW-0812">Transmembrane</keyword>
<protein>
    <recommendedName>
        <fullName evidence="6">Probable membrane transporter protein</fullName>
    </recommendedName>
</protein>
<feature type="transmembrane region" description="Helical" evidence="6">
    <location>
        <begin position="237"/>
        <end position="255"/>
    </location>
</feature>
<dbReference type="EMBL" id="QOCW01000014">
    <property type="protein sequence ID" value="RBW68961.1"/>
    <property type="molecule type" value="Genomic_DNA"/>
</dbReference>
<evidence type="ECO:0000256" key="1">
    <source>
        <dbReference type="ARBA" id="ARBA00004141"/>
    </source>
</evidence>
<feature type="transmembrane region" description="Helical" evidence="6">
    <location>
        <begin position="181"/>
        <end position="200"/>
    </location>
</feature>
<comment type="caution">
    <text evidence="7">The sequence shown here is derived from an EMBL/GenBank/DDBJ whole genome shotgun (WGS) entry which is preliminary data.</text>
</comment>
<keyword evidence="4 6" id="KW-1133">Transmembrane helix</keyword>
<dbReference type="PANTHER" id="PTHR43701:SF13">
    <property type="entry name" value="MEMBRANE TRANSPORTER PROTEIN YRKJ-RELATED"/>
    <property type="match status" value="1"/>
</dbReference>
<comment type="similarity">
    <text evidence="2 6">Belongs to the 4-toluene sulfonate uptake permease (TSUP) (TC 2.A.102) family.</text>
</comment>
<gene>
    <name evidence="7" type="ORF">DS031_13560</name>
</gene>
<feature type="transmembrane region" description="Helical" evidence="6">
    <location>
        <begin position="81"/>
        <end position="100"/>
    </location>
</feature>
<keyword evidence="8" id="KW-1185">Reference proteome</keyword>
<evidence type="ECO:0000313" key="7">
    <source>
        <dbReference type="EMBL" id="RBW68961.1"/>
    </source>
</evidence>
<evidence type="ECO:0000256" key="4">
    <source>
        <dbReference type="ARBA" id="ARBA00022989"/>
    </source>
</evidence>
<keyword evidence="6" id="KW-1003">Cell membrane</keyword>
<feature type="transmembrane region" description="Helical" evidence="6">
    <location>
        <begin position="6"/>
        <end position="30"/>
    </location>
</feature>
<dbReference type="Pfam" id="PF01925">
    <property type="entry name" value="TauE"/>
    <property type="match status" value="1"/>
</dbReference>
<dbReference type="OrthoDB" id="9792581at2"/>
<name>A0A366XYG1_9BACI</name>
<dbReference type="AlphaFoldDB" id="A0A366XYG1"/>
<feature type="transmembrane region" description="Helical" evidence="6">
    <location>
        <begin position="145"/>
        <end position="169"/>
    </location>
</feature>
<sequence length="259" mass="27020">MDIGFMITIFVIGFIGSFISGMAGIGGSIINYPMLLYIPPFIGIFSLTAHEVTGITAVQVFFATISGVMVYRKGGYLNKTLIVYMGTSILAGSFIGSTASKLMTAESINIVYGALAIIASVLMFVPKKGLDNVEFAQVSYNKWLAAFLALLVGVSAGIVGAGGAFLLVPIMLTILKIPTKMTVATSLAITFMSSIGSIIGKAATGQILLLPALILMIASLLSAPIGATIGKKINAKLLQVILAGLIAGVAVKIWFDLLF</sequence>
<dbReference type="InterPro" id="IPR002781">
    <property type="entry name" value="TM_pro_TauE-like"/>
</dbReference>
<dbReference type="InterPro" id="IPR051598">
    <property type="entry name" value="TSUP/Inactive_protease-like"/>
</dbReference>
<dbReference type="PANTHER" id="PTHR43701">
    <property type="entry name" value="MEMBRANE TRANSPORTER PROTEIN MJ0441-RELATED"/>
    <property type="match status" value="1"/>
</dbReference>
<feature type="transmembrane region" description="Helical" evidence="6">
    <location>
        <begin position="107"/>
        <end position="125"/>
    </location>
</feature>
<feature type="transmembrane region" description="Helical" evidence="6">
    <location>
        <begin position="42"/>
        <end position="69"/>
    </location>
</feature>
<accession>A0A366XYG1</accession>
<dbReference type="GO" id="GO:0005886">
    <property type="term" value="C:plasma membrane"/>
    <property type="evidence" value="ECO:0007669"/>
    <property type="project" value="UniProtKB-SubCell"/>
</dbReference>
<feature type="transmembrane region" description="Helical" evidence="6">
    <location>
        <begin position="206"/>
        <end position="225"/>
    </location>
</feature>
<evidence type="ECO:0000256" key="3">
    <source>
        <dbReference type="ARBA" id="ARBA00022692"/>
    </source>
</evidence>
<comment type="subcellular location">
    <subcellularLocation>
        <location evidence="6">Cell membrane</location>
        <topology evidence="6">Multi-pass membrane protein</topology>
    </subcellularLocation>
    <subcellularLocation>
        <location evidence="1">Membrane</location>
        <topology evidence="1">Multi-pass membrane protein</topology>
    </subcellularLocation>
</comment>
<dbReference type="RefSeq" id="WP_113806610.1">
    <property type="nucleotide sequence ID" value="NZ_QOCW01000014.1"/>
</dbReference>
<keyword evidence="5 6" id="KW-0472">Membrane</keyword>
<evidence type="ECO:0000256" key="2">
    <source>
        <dbReference type="ARBA" id="ARBA00009142"/>
    </source>
</evidence>